<dbReference type="PROSITE" id="PS01186">
    <property type="entry name" value="EGF_2"/>
    <property type="match status" value="4"/>
</dbReference>
<dbReference type="FunFam" id="2.10.25.10:FF:000391">
    <property type="entry name" value="Weary, isoform C"/>
    <property type="match status" value="1"/>
</dbReference>
<dbReference type="PROSITE" id="PS00010">
    <property type="entry name" value="ASX_HYDROXYL"/>
    <property type="match status" value="3"/>
</dbReference>
<keyword evidence="6" id="KW-0677">Repeat</keyword>
<sequence>MKNLAIYSILLLCGIVHGNVFTDMLSYFTSWGTTRAGRVRRDDGRNTGEIPTVPDILIISEQTQDKLKVYSASVPKISYVQLVDDTEELKKWVVNCGNKVRLLASLTPPGELKTVLAGLAKRFSSLDNKLKGIRKSVASLQAIQALLFQLSQQLGPMRETLNAIAKSNTAISSELLQGVDIVENCTAELYYSPKPDPADTDFCLESAKNLSVVLFEYLNVTSVPDELQTLNTLLENIAIINDQVVEALEVTLVKAIKRSIKLSSQKKLGSLSNKLEKDILRLQNEAVLMGFTPCTIPLPAPRNGSIIMAEDGSVGSFTVFDCNEGFSLNGSQVRQCAGNETWTGDETRCFWNPVGIDECESNPCTNNGTCVDRHDAFECVCLPGYEGATCNIDTNECLSNPCQNGAECIDNMNFFTCNCSAGYRGILCQFDINECASNPCQNKAVCEEGIDLYTCTCEPGYTGVNCEMEIDECVPNPCMNNGTCTDFVNRFKCDCAQGWAGLNCELAWNNTCKPLFAPRHGRIIQDGGGRLNSEYIFECDQGWTMIGSPVRRCSITSRSAGFYTGIQPYCYKFPEGYGVTCPVWDDEPEEKYLFRDALDCKYFYKCTYDGSAIFRFNCPANLHWDDELKVCNWKWAAECTPIEIT</sequence>
<keyword evidence="10 12" id="KW-1015">Disulfide bond</keyword>
<evidence type="ECO:0000256" key="2">
    <source>
        <dbReference type="ARBA" id="ARBA00022475"/>
    </source>
</evidence>
<evidence type="ECO:0000313" key="15">
    <source>
        <dbReference type="Proteomes" id="UP000749559"/>
    </source>
</evidence>
<keyword evidence="11" id="KW-0325">Glycoprotein</keyword>
<dbReference type="SMART" id="SM00179">
    <property type="entry name" value="EGF_CA"/>
    <property type="match status" value="4"/>
</dbReference>
<dbReference type="InterPro" id="IPR036508">
    <property type="entry name" value="Chitin-bd_dom_sf"/>
</dbReference>
<dbReference type="GO" id="GO:0005576">
    <property type="term" value="C:extracellular region"/>
    <property type="evidence" value="ECO:0007669"/>
    <property type="project" value="InterPro"/>
</dbReference>
<dbReference type="PROSITE" id="PS01187">
    <property type="entry name" value="EGF_CA"/>
    <property type="match status" value="1"/>
</dbReference>
<dbReference type="InterPro" id="IPR001881">
    <property type="entry name" value="EGF-like_Ca-bd_dom"/>
</dbReference>
<dbReference type="CDD" id="cd00054">
    <property type="entry name" value="EGF_CA"/>
    <property type="match status" value="4"/>
</dbReference>
<dbReference type="Proteomes" id="UP000749559">
    <property type="component" value="Unassembled WGS sequence"/>
</dbReference>
<dbReference type="EMBL" id="CAIIXF020000007">
    <property type="protein sequence ID" value="CAH1790499.1"/>
    <property type="molecule type" value="Genomic_DNA"/>
</dbReference>
<dbReference type="InterPro" id="IPR018097">
    <property type="entry name" value="EGF_Ca-bd_CS"/>
</dbReference>
<dbReference type="Gene3D" id="2.10.25.10">
    <property type="entry name" value="Laminin"/>
    <property type="match status" value="4"/>
</dbReference>
<evidence type="ECO:0000256" key="4">
    <source>
        <dbReference type="ARBA" id="ARBA00022692"/>
    </source>
</evidence>
<dbReference type="PROSITE" id="PS50923">
    <property type="entry name" value="SUSHI"/>
    <property type="match status" value="1"/>
</dbReference>
<reference evidence="14" key="1">
    <citation type="submission" date="2022-03" db="EMBL/GenBank/DDBJ databases">
        <authorList>
            <person name="Martin C."/>
        </authorList>
    </citation>
    <scope>NUCLEOTIDE SEQUENCE</scope>
</reference>
<dbReference type="GO" id="GO:0005509">
    <property type="term" value="F:calcium ion binding"/>
    <property type="evidence" value="ECO:0007669"/>
    <property type="project" value="InterPro"/>
</dbReference>
<keyword evidence="15" id="KW-1185">Reference proteome</keyword>
<dbReference type="PROSITE" id="PS50940">
    <property type="entry name" value="CHIT_BIND_II"/>
    <property type="match status" value="1"/>
</dbReference>
<feature type="disulfide bond" evidence="12">
    <location>
        <begin position="495"/>
        <end position="504"/>
    </location>
</feature>
<dbReference type="AlphaFoldDB" id="A0A8J1UYW8"/>
<keyword evidence="4" id="KW-0812">Transmembrane</keyword>
<dbReference type="PRINTS" id="PR00010">
    <property type="entry name" value="EGFBLOOD"/>
</dbReference>
<evidence type="ECO:0000256" key="3">
    <source>
        <dbReference type="ARBA" id="ARBA00022536"/>
    </source>
</evidence>
<keyword evidence="2" id="KW-1003">Cell membrane</keyword>
<accession>A0A8J1UYW8</accession>
<proteinExistence type="predicted"/>
<gene>
    <name evidence="14" type="ORF">OFUS_LOCUS15695</name>
</gene>
<dbReference type="InterPro" id="IPR002557">
    <property type="entry name" value="Chitin-bd_dom"/>
</dbReference>
<dbReference type="Pfam" id="PF01607">
    <property type="entry name" value="CBM_14"/>
    <property type="match status" value="1"/>
</dbReference>
<evidence type="ECO:0000256" key="6">
    <source>
        <dbReference type="ARBA" id="ARBA00022737"/>
    </source>
</evidence>
<feature type="disulfide bond" evidence="13">
    <location>
        <begin position="322"/>
        <end position="349"/>
    </location>
</feature>
<dbReference type="Pfam" id="PF00008">
    <property type="entry name" value="EGF"/>
    <property type="match status" value="4"/>
</dbReference>
<dbReference type="SMART" id="SM00494">
    <property type="entry name" value="ChtBD2"/>
    <property type="match status" value="1"/>
</dbReference>
<dbReference type="GO" id="GO:0008061">
    <property type="term" value="F:chitin binding"/>
    <property type="evidence" value="ECO:0007669"/>
    <property type="project" value="InterPro"/>
</dbReference>
<dbReference type="GO" id="GO:0005886">
    <property type="term" value="C:plasma membrane"/>
    <property type="evidence" value="ECO:0007669"/>
    <property type="project" value="UniProtKB-SubCell"/>
</dbReference>
<feature type="disulfide bond" evidence="12">
    <location>
        <begin position="419"/>
        <end position="428"/>
    </location>
</feature>
<dbReference type="CDD" id="cd00033">
    <property type="entry name" value="CCP"/>
    <property type="match status" value="2"/>
</dbReference>
<dbReference type="OrthoDB" id="430340at2759"/>
<dbReference type="PROSITE" id="PS50026">
    <property type="entry name" value="EGF_3"/>
    <property type="match status" value="4"/>
</dbReference>
<dbReference type="PROSITE" id="PS00022">
    <property type="entry name" value="EGF_1"/>
    <property type="match status" value="4"/>
</dbReference>
<evidence type="ECO:0000256" key="11">
    <source>
        <dbReference type="ARBA" id="ARBA00023180"/>
    </source>
</evidence>
<evidence type="ECO:0000313" key="14">
    <source>
        <dbReference type="EMBL" id="CAH1790499.1"/>
    </source>
</evidence>
<dbReference type="InterPro" id="IPR000436">
    <property type="entry name" value="Sushi_SCR_CCP_dom"/>
</dbReference>
<keyword evidence="3 12" id="KW-0245">EGF-like domain</keyword>
<evidence type="ECO:0000256" key="10">
    <source>
        <dbReference type="ARBA" id="ARBA00023157"/>
    </source>
</evidence>
<comment type="subcellular location">
    <subcellularLocation>
        <location evidence="1">Cell membrane</location>
        <topology evidence="1">Single-pass type I membrane protein</topology>
    </subcellularLocation>
</comment>
<dbReference type="SUPFAM" id="SSF57196">
    <property type="entry name" value="EGF/Laminin"/>
    <property type="match status" value="4"/>
</dbReference>
<dbReference type="SMART" id="SM00181">
    <property type="entry name" value="EGF"/>
    <property type="match status" value="4"/>
</dbReference>
<keyword evidence="5" id="KW-0732">Signal</keyword>
<dbReference type="SUPFAM" id="SSF57535">
    <property type="entry name" value="Complement control module/SCR domain"/>
    <property type="match status" value="2"/>
</dbReference>
<keyword evidence="13" id="KW-0768">Sushi</keyword>
<evidence type="ECO:0000256" key="9">
    <source>
        <dbReference type="ARBA" id="ARBA00023136"/>
    </source>
</evidence>
<evidence type="ECO:0000256" key="13">
    <source>
        <dbReference type="PROSITE-ProRule" id="PRU00302"/>
    </source>
</evidence>
<dbReference type="Gene3D" id="2.10.70.10">
    <property type="entry name" value="Complement Module, domain 1"/>
    <property type="match status" value="2"/>
</dbReference>
<dbReference type="Gene3D" id="2.170.140.10">
    <property type="entry name" value="Chitin binding domain"/>
    <property type="match status" value="1"/>
</dbReference>
<evidence type="ECO:0000256" key="8">
    <source>
        <dbReference type="ARBA" id="ARBA00022989"/>
    </source>
</evidence>
<keyword evidence="7" id="KW-0106">Calcium</keyword>
<comment type="caution">
    <text evidence="12">Lacks conserved residue(s) required for the propagation of feature annotation.</text>
</comment>
<feature type="disulfide bond" evidence="12">
    <location>
        <begin position="457"/>
        <end position="466"/>
    </location>
</feature>
<dbReference type="FunFam" id="2.10.25.10:FF:000122">
    <property type="entry name" value="Protein crumbs homolog 2"/>
    <property type="match status" value="2"/>
</dbReference>
<dbReference type="SMART" id="SM00032">
    <property type="entry name" value="CCP"/>
    <property type="match status" value="2"/>
</dbReference>
<dbReference type="PANTHER" id="PTHR24049:SF35">
    <property type="entry name" value="EGF-LIKE DOMAIN-CONTAINING PROTEIN"/>
    <property type="match status" value="1"/>
</dbReference>
<comment type="caution">
    <text evidence="14">The sequence shown here is derived from an EMBL/GenBank/DDBJ whole genome shotgun (WGS) entry which is preliminary data.</text>
</comment>
<dbReference type="Pfam" id="PF00084">
    <property type="entry name" value="Sushi"/>
    <property type="match status" value="2"/>
</dbReference>
<name>A0A8J1UYW8_OWEFU</name>
<dbReference type="InterPro" id="IPR000742">
    <property type="entry name" value="EGF"/>
</dbReference>
<dbReference type="GO" id="GO:0007154">
    <property type="term" value="P:cell communication"/>
    <property type="evidence" value="ECO:0007669"/>
    <property type="project" value="UniProtKB-ARBA"/>
</dbReference>
<dbReference type="GO" id="GO:0023052">
    <property type="term" value="P:signaling"/>
    <property type="evidence" value="ECO:0007669"/>
    <property type="project" value="UniProtKB-ARBA"/>
</dbReference>
<evidence type="ECO:0000256" key="5">
    <source>
        <dbReference type="ARBA" id="ARBA00022729"/>
    </source>
</evidence>
<evidence type="ECO:0000256" key="7">
    <source>
        <dbReference type="ARBA" id="ARBA00022837"/>
    </source>
</evidence>
<keyword evidence="8" id="KW-1133">Transmembrane helix</keyword>
<dbReference type="FunFam" id="2.10.25.10:FF:000434">
    <property type="entry name" value="Predicted protein"/>
    <property type="match status" value="1"/>
</dbReference>
<dbReference type="PANTHER" id="PTHR24049">
    <property type="entry name" value="CRUMBS FAMILY MEMBER"/>
    <property type="match status" value="1"/>
</dbReference>
<dbReference type="SUPFAM" id="SSF57625">
    <property type="entry name" value="Invertebrate chitin-binding proteins"/>
    <property type="match status" value="1"/>
</dbReference>
<keyword evidence="9" id="KW-0472">Membrane</keyword>
<dbReference type="InterPro" id="IPR000152">
    <property type="entry name" value="EGF-type_Asp/Asn_hydroxyl_site"/>
</dbReference>
<protein>
    <submittedName>
        <fullName evidence="14">Uncharacterized protein</fullName>
    </submittedName>
</protein>
<organism evidence="14 15">
    <name type="scientific">Owenia fusiformis</name>
    <name type="common">Polychaete worm</name>
    <dbReference type="NCBI Taxonomy" id="6347"/>
    <lineage>
        <taxon>Eukaryota</taxon>
        <taxon>Metazoa</taxon>
        <taxon>Spiralia</taxon>
        <taxon>Lophotrochozoa</taxon>
        <taxon>Annelida</taxon>
        <taxon>Polychaeta</taxon>
        <taxon>Sedentaria</taxon>
        <taxon>Canalipalpata</taxon>
        <taxon>Sabellida</taxon>
        <taxon>Oweniida</taxon>
        <taxon>Oweniidae</taxon>
        <taxon>Owenia</taxon>
    </lineage>
</organism>
<feature type="disulfide bond" evidence="12">
    <location>
        <begin position="381"/>
        <end position="390"/>
    </location>
</feature>
<dbReference type="InterPro" id="IPR051022">
    <property type="entry name" value="Notch_Cell-Fate_Det"/>
</dbReference>
<dbReference type="InterPro" id="IPR035976">
    <property type="entry name" value="Sushi/SCR/CCP_sf"/>
</dbReference>
<evidence type="ECO:0000256" key="1">
    <source>
        <dbReference type="ARBA" id="ARBA00004251"/>
    </source>
</evidence>
<evidence type="ECO:0000256" key="12">
    <source>
        <dbReference type="PROSITE-ProRule" id="PRU00076"/>
    </source>
</evidence>